<keyword evidence="2" id="KW-0812">Transmembrane</keyword>
<evidence type="ECO:0000313" key="4">
    <source>
        <dbReference type="Proteomes" id="UP001217417"/>
    </source>
</evidence>
<keyword evidence="2" id="KW-1133">Transmembrane helix</keyword>
<proteinExistence type="predicted"/>
<evidence type="ECO:0000256" key="1">
    <source>
        <dbReference type="SAM" id="MobiDB-lite"/>
    </source>
</evidence>
<accession>A0AAD7QTY0</accession>
<keyword evidence="4" id="KW-1185">Reference proteome</keyword>
<name>A0AAD7QTY0_9ASCO</name>
<dbReference type="EMBL" id="JARPMG010000004">
    <property type="protein sequence ID" value="KAJ8101442.1"/>
    <property type="molecule type" value="Genomic_DNA"/>
</dbReference>
<protein>
    <submittedName>
        <fullName evidence="3">Uncharacterized protein</fullName>
    </submittedName>
</protein>
<dbReference type="GeneID" id="80882573"/>
<gene>
    <name evidence="3" type="ORF">POJ06DRAFT_251541</name>
</gene>
<feature type="region of interest" description="Disordered" evidence="1">
    <location>
        <begin position="89"/>
        <end position="111"/>
    </location>
</feature>
<dbReference type="RefSeq" id="XP_056044892.1">
    <property type="nucleotide sequence ID" value="XM_056187407.1"/>
</dbReference>
<organism evidence="3 4">
    <name type="scientific">Lipomyces tetrasporus</name>
    <dbReference type="NCBI Taxonomy" id="54092"/>
    <lineage>
        <taxon>Eukaryota</taxon>
        <taxon>Fungi</taxon>
        <taxon>Dikarya</taxon>
        <taxon>Ascomycota</taxon>
        <taxon>Saccharomycotina</taxon>
        <taxon>Lipomycetes</taxon>
        <taxon>Lipomycetales</taxon>
        <taxon>Lipomycetaceae</taxon>
        <taxon>Lipomyces</taxon>
    </lineage>
</organism>
<feature type="compositionally biased region" description="Polar residues" evidence="1">
    <location>
        <begin position="89"/>
        <end position="105"/>
    </location>
</feature>
<dbReference type="AlphaFoldDB" id="A0AAD7QTY0"/>
<feature type="transmembrane region" description="Helical" evidence="2">
    <location>
        <begin position="6"/>
        <end position="28"/>
    </location>
</feature>
<evidence type="ECO:0000256" key="2">
    <source>
        <dbReference type="SAM" id="Phobius"/>
    </source>
</evidence>
<evidence type="ECO:0000313" key="3">
    <source>
        <dbReference type="EMBL" id="KAJ8101442.1"/>
    </source>
</evidence>
<sequence>MVLLTRLGIVFTVLLVLIIILSVALLVLHRRQRPRLDRSPYWIQYTNASNLSVNSPGAGKAWLLPLSTRDVICVEDKRFESTVTFESCTPSSTRSTLVAGQNPRSSELGDKSRACESWRTVMRKVRALVGAKRTNTRPVPEIRITFPDELVQEEEESLYYATVSEADSGANRQNVKPAARRPRVVVVQMSESGSGAAFVRDIVEDEHADMNEKASASQLENVNLETVGGLREKS</sequence>
<comment type="caution">
    <text evidence="3">The sequence shown here is derived from an EMBL/GenBank/DDBJ whole genome shotgun (WGS) entry which is preliminary data.</text>
</comment>
<keyword evidence="2" id="KW-0472">Membrane</keyword>
<reference evidence="3" key="1">
    <citation type="submission" date="2023-03" db="EMBL/GenBank/DDBJ databases">
        <title>Near-Complete genome sequence of Lipomyces tetrasporous NRRL Y-64009, an oleaginous yeast capable of growing on lignocellulosic hydrolysates.</title>
        <authorList>
            <consortium name="Lawrence Berkeley National Laboratory"/>
            <person name="Jagtap S.S."/>
            <person name="Liu J.-J."/>
            <person name="Walukiewicz H.E."/>
            <person name="Pangilinan J."/>
            <person name="Lipzen A."/>
            <person name="Ahrendt S."/>
            <person name="Koriabine M."/>
            <person name="Cobaugh K."/>
            <person name="Salamov A."/>
            <person name="Yoshinaga Y."/>
            <person name="Ng V."/>
            <person name="Daum C."/>
            <person name="Grigoriev I.V."/>
            <person name="Slininger P.J."/>
            <person name="Dien B.S."/>
            <person name="Jin Y.-S."/>
            <person name="Rao C.V."/>
        </authorList>
    </citation>
    <scope>NUCLEOTIDE SEQUENCE</scope>
    <source>
        <strain evidence="3">NRRL Y-64009</strain>
    </source>
</reference>
<dbReference type="Proteomes" id="UP001217417">
    <property type="component" value="Unassembled WGS sequence"/>
</dbReference>